<reference evidence="1 2" key="1">
    <citation type="submission" date="2021-03" db="EMBL/GenBank/DDBJ databases">
        <title>Metabolic Capacity of the Antarctic Cyanobacterium Phormidium pseudopriestleyi that Sustains Oxygenic Photosynthesis in the Presence of Hydrogen Sulfide.</title>
        <authorList>
            <person name="Lumian J.E."/>
            <person name="Jungblut A.D."/>
            <person name="Dillon M.L."/>
            <person name="Hawes I."/>
            <person name="Doran P.T."/>
            <person name="Mackey T.J."/>
            <person name="Dick G.J."/>
            <person name="Grettenberger C.L."/>
            <person name="Sumner D.Y."/>
        </authorList>
    </citation>
    <scope>NUCLEOTIDE SEQUENCE [LARGE SCALE GENOMIC DNA]</scope>
    <source>
        <strain evidence="1 2">FRX01</strain>
    </source>
</reference>
<evidence type="ECO:0000313" key="1">
    <source>
        <dbReference type="EMBL" id="MBO0350359.1"/>
    </source>
</evidence>
<organism evidence="1 2">
    <name type="scientific">Phormidium pseudopriestleyi FRX01</name>
    <dbReference type="NCBI Taxonomy" id="1759528"/>
    <lineage>
        <taxon>Bacteria</taxon>
        <taxon>Bacillati</taxon>
        <taxon>Cyanobacteriota</taxon>
        <taxon>Cyanophyceae</taxon>
        <taxon>Oscillatoriophycideae</taxon>
        <taxon>Oscillatoriales</taxon>
        <taxon>Oscillatoriaceae</taxon>
        <taxon>Phormidium</taxon>
    </lineage>
</organism>
<proteinExistence type="predicted"/>
<gene>
    <name evidence="1" type="ORF">J0895_14845</name>
</gene>
<keyword evidence="2" id="KW-1185">Reference proteome</keyword>
<sequence length="109" mass="11957">MTAKRLEIEGTWEEIVSHSDALAGCQVRVGEGAIMGCALSGVFMSQQPTDGPHNLHLLSTLRTEWVWEEIEGIDEPRRTKVDLIGIDPTFDVGANFSMNVAIGESVCKR</sequence>
<evidence type="ECO:0000313" key="2">
    <source>
        <dbReference type="Proteomes" id="UP000664844"/>
    </source>
</evidence>
<dbReference type="EMBL" id="JAFLQW010000393">
    <property type="protein sequence ID" value="MBO0350359.1"/>
    <property type="molecule type" value="Genomic_DNA"/>
</dbReference>
<accession>A0ABS3FTB4</accession>
<dbReference type="RefSeq" id="WP_207088840.1">
    <property type="nucleotide sequence ID" value="NZ_JAFLQW010000393.1"/>
</dbReference>
<name>A0ABS3FTB4_9CYAN</name>
<dbReference type="Proteomes" id="UP000664844">
    <property type="component" value="Unassembled WGS sequence"/>
</dbReference>
<comment type="caution">
    <text evidence="1">The sequence shown here is derived from an EMBL/GenBank/DDBJ whole genome shotgun (WGS) entry which is preliminary data.</text>
</comment>
<protein>
    <submittedName>
        <fullName evidence="1">Uncharacterized protein</fullName>
    </submittedName>
</protein>